<sequence length="159" mass="17776">MPFILRINYDDGTTKDIIHLTMPRPLLPYYWRIKKFFGLYYPPEFDEPKSQEANISSRINGKTVNVTSNINTTQSSVLLALSQIEKMKFSLLAAAAVLIAGASAHMEQLESGLIDYYWLKGSDGSTDNNGVVIHITSPEQFKSIHPIPENGLFSVPKNS</sequence>
<evidence type="ECO:0000313" key="1">
    <source>
        <dbReference type="EMBL" id="ORE18128.1"/>
    </source>
</evidence>
<dbReference type="AlphaFoldDB" id="A0A1X0S1U8"/>
<organism evidence="1 2">
    <name type="scientific">Rhizopus microsporus</name>
    <dbReference type="NCBI Taxonomy" id="58291"/>
    <lineage>
        <taxon>Eukaryota</taxon>
        <taxon>Fungi</taxon>
        <taxon>Fungi incertae sedis</taxon>
        <taxon>Mucoromycota</taxon>
        <taxon>Mucoromycotina</taxon>
        <taxon>Mucoromycetes</taxon>
        <taxon>Mucorales</taxon>
        <taxon>Mucorineae</taxon>
        <taxon>Rhizopodaceae</taxon>
        <taxon>Rhizopus</taxon>
    </lineage>
</organism>
<reference evidence="1 2" key="1">
    <citation type="journal article" date="2016" name="Proc. Natl. Acad. Sci. U.S.A.">
        <title>Lipid metabolic changes in an early divergent fungus govern the establishment of a mutualistic symbiosis with endobacteria.</title>
        <authorList>
            <person name="Lastovetsky O.A."/>
            <person name="Gaspar M.L."/>
            <person name="Mondo S.J."/>
            <person name="LaButti K.M."/>
            <person name="Sandor L."/>
            <person name="Grigoriev I.V."/>
            <person name="Henry S.A."/>
            <person name="Pawlowska T.E."/>
        </authorList>
    </citation>
    <scope>NUCLEOTIDE SEQUENCE [LARGE SCALE GENOMIC DNA]</scope>
    <source>
        <strain evidence="1 2">ATCC 11559</strain>
    </source>
</reference>
<protein>
    <submittedName>
        <fullName evidence="1">Uncharacterized protein</fullName>
    </submittedName>
</protein>
<name>A0A1X0S1U8_RHIZD</name>
<accession>A0A1X0S1U8</accession>
<evidence type="ECO:0000313" key="2">
    <source>
        <dbReference type="Proteomes" id="UP000242381"/>
    </source>
</evidence>
<dbReference type="Proteomes" id="UP000242381">
    <property type="component" value="Unassembled WGS sequence"/>
</dbReference>
<dbReference type="EMBL" id="KV921338">
    <property type="protein sequence ID" value="ORE18128.1"/>
    <property type="molecule type" value="Genomic_DNA"/>
</dbReference>
<gene>
    <name evidence="1" type="ORF">BCV71DRAFT_264181</name>
</gene>
<proteinExistence type="predicted"/>